<accession>A0ABP6P1B2</accession>
<reference evidence="2" key="1">
    <citation type="journal article" date="2019" name="Int. J. Syst. Evol. Microbiol.">
        <title>The Global Catalogue of Microorganisms (GCM) 10K type strain sequencing project: providing services to taxonomists for standard genome sequencing and annotation.</title>
        <authorList>
            <consortium name="The Broad Institute Genomics Platform"/>
            <consortium name="The Broad Institute Genome Sequencing Center for Infectious Disease"/>
            <person name="Wu L."/>
            <person name="Ma J."/>
        </authorList>
    </citation>
    <scope>NUCLEOTIDE SEQUENCE [LARGE SCALE GENOMIC DNA]</scope>
    <source>
        <strain evidence="2">JCM 9373</strain>
    </source>
</reference>
<dbReference type="RefSeq" id="WP_344866096.1">
    <property type="nucleotide sequence ID" value="NZ_BAAAUT010000083.1"/>
</dbReference>
<comment type="caution">
    <text evidence="1">The sequence shown here is derived from an EMBL/GenBank/DDBJ whole genome shotgun (WGS) entry which is preliminary data.</text>
</comment>
<gene>
    <name evidence="1" type="ORF">GCM10010466_63680</name>
</gene>
<keyword evidence="2" id="KW-1185">Reference proteome</keyword>
<organism evidence="1 2">
    <name type="scientific">Planomonospora alba</name>
    <dbReference type="NCBI Taxonomy" id="161354"/>
    <lineage>
        <taxon>Bacteria</taxon>
        <taxon>Bacillati</taxon>
        <taxon>Actinomycetota</taxon>
        <taxon>Actinomycetes</taxon>
        <taxon>Streptosporangiales</taxon>
        <taxon>Streptosporangiaceae</taxon>
        <taxon>Planomonospora</taxon>
    </lineage>
</organism>
<proteinExistence type="predicted"/>
<dbReference type="Proteomes" id="UP001500320">
    <property type="component" value="Unassembled WGS sequence"/>
</dbReference>
<sequence>MAPSAFALCLRRGKHGSRATADADVGALAEVVASCTVKDY</sequence>
<evidence type="ECO:0000313" key="2">
    <source>
        <dbReference type="Proteomes" id="UP001500320"/>
    </source>
</evidence>
<evidence type="ECO:0000313" key="1">
    <source>
        <dbReference type="EMBL" id="GAA3164018.1"/>
    </source>
</evidence>
<name>A0ABP6P1B2_9ACTN</name>
<dbReference type="EMBL" id="BAAAUT010000083">
    <property type="protein sequence ID" value="GAA3164018.1"/>
    <property type="molecule type" value="Genomic_DNA"/>
</dbReference>
<protein>
    <submittedName>
        <fullName evidence="1">Uncharacterized protein</fullName>
    </submittedName>
</protein>